<keyword evidence="5 6" id="KW-0472">Membrane</keyword>
<organism evidence="7 8">
    <name type="scientific">Polaribacter aquimarinus</name>
    <dbReference type="NCBI Taxonomy" id="2100726"/>
    <lineage>
        <taxon>Bacteria</taxon>
        <taxon>Pseudomonadati</taxon>
        <taxon>Bacteroidota</taxon>
        <taxon>Flavobacteriia</taxon>
        <taxon>Flavobacteriales</taxon>
        <taxon>Flavobacteriaceae</taxon>
    </lineage>
</organism>
<evidence type="ECO:0000256" key="2">
    <source>
        <dbReference type="ARBA" id="ARBA00022475"/>
    </source>
</evidence>
<keyword evidence="4 6" id="KW-1133">Transmembrane helix</keyword>
<feature type="transmembrane region" description="Helical" evidence="6">
    <location>
        <begin position="400"/>
        <end position="420"/>
    </location>
</feature>
<feature type="transmembrane region" description="Helical" evidence="6">
    <location>
        <begin position="128"/>
        <end position="146"/>
    </location>
</feature>
<dbReference type="GO" id="GO:0005886">
    <property type="term" value="C:plasma membrane"/>
    <property type="evidence" value="ECO:0007669"/>
    <property type="project" value="UniProtKB-SubCell"/>
</dbReference>
<feature type="transmembrane region" description="Helical" evidence="6">
    <location>
        <begin position="47"/>
        <end position="69"/>
    </location>
</feature>
<keyword evidence="8" id="KW-1185">Reference proteome</keyword>
<dbReference type="Proteomes" id="UP000245670">
    <property type="component" value="Unassembled WGS sequence"/>
</dbReference>
<evidence type="ECO:0000256" key="1">
    <source>
        <dbReference type="ARBA" id="ARBA00004651"/>
    </source>
</evidence>
<comment type="caution">
    <text evidence="7">The sequence shown here is derived from an EMBL/GenBank/DDBJ whole genome shotgun (WGS) entry which is preliminary data.</text>
</comment>
<feature type="transmembrane region" description="Helical" evidence="6">
    <location>
        <begin position="267"/>
        <end position="289"/>
    </location>
</feature>
<dbReference type="EMBL" id="QFFG01000002">
    <property type="protein sequence ID" value="PWG05604.1"/>
    <property type="molecule type" value="Genomic_DNA"/>
</dbReference>
<feature type="transmembrane region" description="Helical" evidence="6">
    <location>
        <begin position="346"/>
        <end position="367"/>
    </location>
</feature>
<evidence type="ECO:0000313" key="7">
    <source>
        <dbReference type="EMBL" id="PWG05604.1"/>
    </source>
</evidence>
<feature type="transmembrane region" description="Helical" evidence="6">
    <location>
        <begin position="90"/>
        <end position="113"/>
    </location>
</feature>
<name>A0A2U2JB97_9FLAO</name>
<evidence type="ECO:0008006" key="9">
    <source>
        <dbReference type="Google" id="ProtNLM"/>
    </source>
</evidence>
<reference evidence="7 8" key="1">
    <citation type="submission" date="2018-05" db="EMBL/GenBank/DDBJ databases">
        <title>Polaribacter aquimarinus sp. nov., isolated from sediment in a sediment of sea.</title>
        <authorList>
            <person name="Lu D."/>
        </authorList>
    </citation>
    <scope>NUCLEOTIDE SEQUENCE [LARGE SCALE GENOMIC DNA]</scope>
    <source>
        <strain evidence="7 8">ZY113</strain>
    </source>
</reference>
<evidence type="ECO:0000256" key="4">
    <source>
        <dbReference type="ARBA" id="ARBA00022989"/>
    </source>
</evidence>
<dbReference type="OrthoDB" id="9770347at2"/>
<evidence type="ECO:0000256" key="3">
    <source>
        <dbReference type="ARBA" id="ARBA00022692"/>
    </source>
</evidence>
<feature type="transmembrane region" description="Helical" evidence="6">
    <location>
        <begin position="310"/>
        <end position="334"/>
    </location>
</feature>
<keyword evidence="2" id="KW-1003">Cell membrane</keyword>
<evidence type="ECO:0000313" key="8">
    <source>
        <dbReference type="Proteomes" id="UP000245670"/>
    </source>
</evidence>
<gene>
    <name evidence="7" type="ORF">DIS07_03940</name>
</gene>
<dbReference type="PANTHER" id="PTHR30250:SF26">
    <property type="entry name" value="PSMA PROTEIN"/>
    <property type="match status" value="1"/>
</dbReference>
<dbReference type="AlphaFoldDB" id="A0A2U2JB97"/>
<dbReference type="InterPro" id="IPR002797">
    <property type="entry name" value="Polysacc_synth"/>
</dbReference>
<evidence type="ECO:0000256" key="6">
    <source>
        <dbReference type="SAM" id="Phobius"/>
    </source>
</evidence>
<comment type="subcellular location">
    <subcellularLocation>
        <location evidence="1">Cell membrane</location>
        <topology evidence="1">Multi-pass membrane protein</topology>
    </subcellularLocation>
</comment>
<proteinExistence type="predicted"/>
<feature type="transmembrane region" description="Helical" evidence="6">
    <location>
        <begin position="432"/>
        <end position="452"/>
    </location>
</feature>
<dbReference type="Pfam" id="PF01943">
    <property type="entry name" value="Polysacc_synt"/>
    <property type="match status" value="1"/>
</dbReference>
<accession>A0A2U2JB97</accession>
<keyword evidence="3 6" id="KW-0812">Transmembrane</keyword>
<evidence type="ECO:0000256" key="5">
    <source>
        <dbReference type="ARBA" id="ARBA00023136"/>
    </source>
</evidence>
<dbReference type="InterPro" id="IPR050833">
    <property type="entry name" value="Poly_Biosynth_Transport"/>
</dbReference>
<feature type="transmembrane region" description="Helical" evidence="6">
    <location>
        <begin position="190"/>
        <end position="209"/>
    </location>
</feature>
<feature type="transmembrane region" description="Helical" evidence="6">
    <location>
        <begin position="21"/>
        <end position="41"/>
    </location>
</feature>
<protein>
    <recommendedName>
        <fullName evidence="9">Polysaccharide biosynthesis protein</fullName>
    </recommendedName>
</protein>
<feature type="transmembrane region" description="Helical" evidence="6">
    <location>
        <begin position="230"/>
        <end position="247"/>
    </location>
</feature>
<feature type="transmembrane region" description="Helical" evidence="6">
    <location>
        <begin position="376"/>
        <end position="394"/>
    </location>
</feature>
<dbReference type="PANTHER" id="PTHR30250">
    <property type="entry name" value="PST FAMILY PREDICTED COLANIC ACID TRANSPORTER"/>
    <property type="match status" value="1"/>
</dbReference>
<dbReference type="RefSeq" id="WP_109403938.1">
    <property type="nucleotide sequence ID" value="NZ_QFFG01000002.1"/>
</dbReference>
<sequence>MKFKLINLLKSKSLRNSFFTISEASSTLLFVIISYPIFLNLLGAEKYGIYILIQSFSVLVSMFNLGGNFTVTKFISGYRGENKTEKIKEFTSTIFLFQLTVSIILIIIIFPFLNSITSYFTENVNYEIFKNVVYFAIPVFLIDLFEQNFNGLHKGYERFDRALKMTLFSKLIKYSVQIVVVIYLKDLIEVYKFTLLFSLFYFVFHSFMCKKWYNDISFFVHSKWSCLKDFFKFSMWVWAMSIVTLLTSQADKWIVVGLFDLKTLAYYGIGVSIFNQLHMLVSSSVSWLFPKISFNGISDKMLLVYKKSSFVLLFISAVLTVLLLITSDFIFELWLGEEEYRKAEKYIKLFICILPVISTTIIPYYFLLGLGKIKELFLLGCLTSCILISSIYILSSNTNLYLVISSFLIVYLIMSFIYHYRTQKLLRLTNNYKNYAIIFISGVISFSLFYNIL</sequence>